<accession>A0A4C1TRB3</accession>
<proteinExistence type="predicted"/>
<sequence>MGIPRWKQSDEQYNAQNFAAVKFVTKASQWSKIETRRRRKGTGERNTCAVYRSQPIQSGKVSCVVLYTAGPPPILI</sequence>
<dbReference type="Proteomes" id="UP000299102">
    <property type="component" value="Unassembled WGS sequence"/>
</dbReference>
<evidence type="ECO:0000313" key="1">
    <source>
        <dbReference type="EMBL" id="GBP16531.1"/>
    </source>
</evidence>
<keyword evidence="2" id="KW-1185">Reference proteome</keyword>
<protein>
    <submittedName>
        <fullName evidence="1">Uncharacterized protein</fullName>
    </submittedName>
</protein>
<evidence type="ECO:0000313" key="2">
    <source>
        <dbReference type="Proteomes" id="UP000299102"/>
    </source>
</evidence>
<dbReference type="AlphaFoldDB" id="A0A4C1TRB3"/>
<organism evidence="1 2">
    <name type="scientific">Eumeta variegata</name>
    <name type="common">Bagworm moth</name>
    <name type="synonym">Eumeta japonica</name>
    <dbReference type="NCBI Taxonomy" id="151549"/>
    <lineage>
        <taxon>Eukaryota</taxon>
        <taxon>Metazoa</taxon>
        <taxon>Ecdysozoa</taxon>
        <taxon>Arthropoda</taxon>
        <taxon>Hexapoda</taxon>
        <taxon>Insecta</taxon>
        <taxon>Pterygota</taxon>
        <taxon>Neoptera</taxon>
        <taxon>Endopterygota</taxon>
        <taxon>Lepidoptera</taxon>
        <taxon>Glossata</taxon>
        <taxon>Ditrysia</taxon>
        <taxon>Tineoidea</taxon>
        <taxon>Psychidae</taxon>
        <taxon>Oiketicinae</taxon>
        <taxon>Eumeta</taxon>
    </lineage>
</organism>
<comment type="caution">
    <text evidence="1">The sequence shown here is derived from an EMBL/GenBank/DDBJ whole genome shotgun (WGS) entry which is preliminary data.</text>
</comment>
<gene>
    <name evidence="1" type="ORF">EVAR_19332_1</name>
</gene>
<dbReference type="EMBL" id="BGZK01000080">
    <property type="protein sequence ID" value="GBP16531.1"/>
    <property type="molecule type" value="Genomic_DNA"/>
</dbReference>
<reference evidence="1 2" key="1">
    <citation type="journal article" date="2019" name="Commun. Biol.">
        <title>The bagworm genome reveals a unique fibroin gene that provides high tensile strength.</title>
        <authorList>
            <person name="Kono N."/>
            <person name="Nakamura H."/>
            <person name="Ohtoshi R."/>
            <person name="Tomita M."/>
            <person name="Numata K."/>
            <person name="Arakawa K."/>
        </authorList>
    </citation>
    <scope>NUCLEOTIDE SEQUENCE [LARGE SCALE GENOMIC DNA]</scope>
</reference>
<name>A0A4C1TRB3_EUMVA</name>